<reference evidence="1" key="1">
    <citation type="submission" date="2014-11" db="EMBL/GenBank/DDBJ databases">
        <authorList>
            <person name="Otto D Thomas"/>
            <person name="Naeem Raeece"/>
        </authorList>
    </citation>
    <scope>NUCLEOTIDE SEQUENCE</scope>
</reference>
<dbReference type="EMBL" id="CDMZ01000349">
    <property type="protein sequence ID" value="CEM12309.1"/>
    <property type="molecule type" value="Genomic_DNA"/>
</dbReference>
<name>A0A0G4FHB8_9ALVE</name>
<proteinExistence type="predicted"/>
<sequence>MQSYSQNNVTPFEWVEEVWELVEQGFDRIEEELGEKSIDDLDPQGFFQEERGLLYTKWRAQMLCSRLRILAEDLFVVRLVVAARVDEFNSDEDILREIELTEKMQQLTEKACRWAEKADDEDVLDFCGEVEDLSGMAFDDLDDSCNDS</sequence>
<protein>
    <submittedName>
        <fullName evidence="1">Uncharacterized protein</fullName>
    </submittedName>
</protein>
<evidence type="ECO:0000313" key="1">
    <source>
        <dbReference type="EMBL" id="CEM12309.1"/>
    </source>
</evidence>
<dbReference type="AlphaFoldDB" id="A0A0G4FHB8"/>
<gene>
    <name evidence="1" type="ORF">Cvel_16842</name>
</gene>
<dbReference type="VEuPathDB" id="CryptoDB:Cvel_16842"/>
<accession>A0A0G4FHB8</accession>
<organism evidence="1">
    <name type="scientific">Chromera velia CCMP2878</name>
    <dbReference type="NCBI Taxonomy" id="1169474"/>
    <lineage>
        <taxon>Eukaryota</taxon>
        <taxon>Sar</taxon>
        <taxon>Alveolata</taxon>
        <taxon>Colpodellida</taxon>
        <taxon>Chromeraceae</taxon>
        <taxon>Chromera</taxon>
    </lineage>
</organism>